<reference evidence="2 3" key="1">
    <citation type="journal article" date="2012" name="Genome Biol.">
        <title>Genome and low-iron response of an oceanic diatom adapted to chronic iron limitation.</title>
        <authorList>
            <person name="Lommer M."/>
            <person name="Specht M."/>
            <person name="Roy A.S."/>
            <person name="Kraemer L."/>
            <person name="Andreson R."/>
            <person name="Gutowska M.A."/>
            <person name="Wolf J."/>
            <person name="Bergner S.V."/>
            <person name="Schilhabel M.B."/>
            <person name="Klostermeier U.C."/>
            <person name="Beiko R.G."/>
            <person name="Rosenstiel P."/>
            <person name="Hippler M."/>
            <person name="Laroche J."/>
        </authorList>
    </citation>
    <scope>NUCLEOTIDE SEQUENCE [LARGE SCALE GENOMIC DNA]</scope>
    <source>
        <strain evidence="2 3">CCMP1005</strain>
    </source>
</reference>
<feature type="compositionally biased region" description="Low complexity" evidence="1">
    <location>
        <begin position="339"/>
        <end position="349"/>
    </location>
</feature>
<feature type="region of interest" description="Disordered" evidence="1">
    <location>
        <begin position="196"/>
        <end position="221"/>
    </location>
</feature>
<keyword evidence="3" id="KW-1185">Reference proteome</keyword>
<sequence>MKGPWQWSGILVWQKMTYLTAAVRRSASRRRDVVEFRHGRQPVPEHVRHLVAQGAVLPGPPVAFEPRVRPRPDQEGPDPAELPVDAEVEVPREVLPGAQQPHPPYVVLEAAGRDVVPEHLELEGLTVAGAVQQLVGRDAVVVDGGQPRRRTVPEEEQVVGPVPVEPVGVPREVVEDVGGDQLSHHAGVRARPELVSRGRVGADSARRAPDPPGLVAEGLGGVPPRVLPRGEARVVPAVPHQAPGRAVSVPLDPPGPALVQVQGRVDEVRDRGYLRLGEAPSRPAVVYDPQRREDVSVASQAERHELRGVPEFGGPPVHAHAPPRHRRVLLPSGPPGPPGRRLASADADQAGGGGAAASSPPAAFRAQQPTWRRPWRGSARRRTGGSRRPPPVSSSASSSSPSSGPSSLALART</sequence>
<organism evidence="2 3">
    <name type="scientific">Thalassiosira oceanica</name>
    <name type="common">Marine diatom</name>
    <dbReference type="NCBI Taxonomy" id="159749"/>
    <lineage>
        <taxon>Eukaryota</taxon>
        <taxon>Sar</taxon>
        <taxon>Stramenopiles</taxon>
        <taxon>Ochrophyta</taxon>
        <taxon>Bacillariophyta</taxon>
        <taxon>Coscinodiscophyceae</taxon>
        <taxon>Thalassiosirophycidae</taxon>
        <taxon>Thalassiosirales</taxon>
        <taxon>Thalassiosiraceae</taxon>
        <taxon>Thalassiosira</taxon>
    </lineage>
</organism>
<evidence type="ECO:0000313" key="2">
    <source>
        <dbReference type="EMBL" id="EJK58275.1"/>
    </source>
</evidence>
<dbReference type="Proteomes" id="UP000266841">
    <property type="component" value="Unassembled WGS sequence"/>
</dbReference>
<accession>K0RZ20</accession>
<feature type="region of interest" description="Disordered" evidence="1">
    <location>
        <begin position="61"/>
        <end position="81"/>
    </location>
</feature>
<protein>
    <submittedName>
        <fullName evidence="2">Uncharacterized protein</fullName>
    </submittedName>
</protein>
<dbReference type="AlphaFoldDB" id="K0RZ20"/>
<feature type="region of interest" description="Disordered" evidence="1">
    <location>
        <begin position="304"/>
        <end position="413"/>
    </location>
</feature>
<evidence type="ECO:0000313" key="3">
    <source>
        <dbReference type="Proteomes" id="UP000266841"/>
    </source>
</evidence>
<evidence type="ECO:0000256" key="1">
    <source>
        <dbReference type="SAM" id="MobiDB-lite"/>
    </source>
</evidence>
<name>K0RZ20_THAOC</name>
<comment type="caution">
    <text evidence="2">The sequence shown here is derived from an EMBL/GenBank/DDBJ whole genome shotgun (WGS) entry which is preliminary data.</text>
</comment>
<feature type="compositionally biased region" description="Low complexity" evidence="1">
    <location>
        <begin position="393"/>
        <end position="413"/>
    </location>
</feature>
<feature type="compositionally biased region" description="Basic residues" evidence="1">
    <location>
        <begin position="373"/>
        <end position="385"/>
    </location>
</feature>
<dbReference type="EMBL" id="AGNL01025701">
    <property type="protein sequence ID" value="EJK58275.1"/>
    <property type="molecule type" value="Genomic_DNA"/>
</dbReference>
<feature type="compositionally biased region" description="Low complexity" evidence="1">
    <location>
        <begin position="356"/>
        <end position="369"/>
    </location>
</feature>
<proteinExistence type="predicted"/>
<gene>
    <name evidence="2" type="ORF">THAOC_21615</name>
</gene>